<feature type="transmembrane region" description="Helical" evidence="1">
    <location>
        <begin position="178"/>
        <end position="197"/>
    </location>
</feature>
<organism evidence="2 3">
    <name type="scientific">Actinoplanes derwentensis</name>
    <dbReference type="NCBI Taxonomy" id="113562"/>
    <lineage>
        <taxon>Bacteria</taxon>
        <taxon>Bacillati</taxon>
        <taxon>Actinomycetota</taxon>
        <taxon>Actinomycetes</taxon>
        <taxon>Micromonosporales</taxon>
        <taxon>Micromonosporaceae</taxon>
        <taxon>Actinoplanes</taxon>
    </lineage>
</organism>
<accession>A0A1H2CT70</accession>
<reference evidence="2 3" key="1">
    <citation type="submission" date="2016-10" db="EMBL/GenBank/DDBJ databases">
        <authorList>
            <person name="de Groot N.N."/>
        </authorList>
    </citation>
    <scope>NUCLEOTIDE SEQUENCE [LARGE SCALE GENOMIC DNA]</scope>
    <source>
        <strain evidence="2 3">DSM 43941</strain>
    </source>
</reference>
<sequence>MTRLLAAHLTRAVPWWPFAVAVLLALLVQVPVLQAESQLGMTVIGLRLAAAVLGAAAGFALPDLMAATVITPVARWRRQWLRLAILLVPAMLVWGLIYVGVRSTGGVGETWPAGFVILQAAVCGLLPVAAAAVGARYRPEATGVLFGPTVQGVVLVGTLFFSDQSSPWPIPVSNGWTAAQWCWPFALVLILATLLLANRETPARSIGARHAARRPLHP</sequence>
<feature type="transmembrane region" description="Helical" evidence="1">
    <location>
        <begin position="44"/>
        <end position="68"/>
    </location>
</feature>
<feature type="transmembrane region" description="Helical" evidence="1">
    <location>
        <begin position="12"/>
        <end position="32"/>
    </location>
</feature>
<evidence type="ECO:0000313" key="3">
    <source>
        <dbReference type="Proteomes" id="UP000198688"/>
    </source>
</evidence>
<feature type="transmembrane region" description="Helical" evidence="1">
    <location>
        <begin position="80"/>
        <end position="101"/>
    </location>
</feature>
<name>A0A1H2CT70_9ACTN</name>
<feature type="transmembrane region" description="Helical" evidence="1">
    <location>
        <begin position="113"/>
        <end position="135"/>
    </location>
</feature>
<proteinExistence type="predicted"/>
<dbReference type="OrthoDB" id="3296457at2"/>
<protein>
    <recommendedName>
        <fullName evidence="4">ABC-2 type transport system permease protein</fullName>
    </recommendedName>
</protein>
<dbReference type="EMBL" id="LT629758">
    <property type="protein sequence ID" value="SDT73554.1"/>
    <property type="molecule type" value="Genomic_DNA"/>
</dbReference>
<dbReference type="STRING" id="113562.SAMN04489716_6705"/>
<dbReference type="RefSeq" id="WP_157751874.1">
    <property type="nucleotide sequence ID" value="NZ_BOMJ01000107.1"/>
</dbReference>
<dbReference type="Proteomes" id="UP000198688">
    <property type="component" value="Chromosome I"/>
</dbReference>
<dbReference type="AlphaFoldDB" id="A0A1H2CT70"/>
<gene>
    <name evidence="2" type="ORF">SAMN04489716_6705</name>
</gene>
<keyword evidence="3" id="KW-1185">Reference proteome</keyword>
<keyword evidence="1" id="KW-0472">Membrane</keyword>
<feature type="transmembrane region" description="Helical" evidence="1">
    <location>
        <begin position="142"/>
        <end position="162"/>
    </location>
</feature>
<evidence type="ECO:0000256" key="1">
    <source>
        <dbReference type="SAM" id="Phobius"/>
    </source>
</evidence>
<evidence type="ECO:0000313" key="2">
    <source>
        <dbReference type="EMBL" id="SDT73554.1"/>
    </source>
</evidence>
<keyword evidence="1" id="KW-1133">Transmembrane helix</keyword>
<evidence type="ECO:0008006" key="4">
    <source>
        <dbReference type="Google" id="ProtNLM"/>
    </source>
</evidence>
<keyword evidence="1" id="KW-0812">Transmembrane</keyword>